<organism evidence="1 2">
    <name type="scientific">Viridothelium virens</name>
    <name type="common">Speckled blister lichen</name>
    <name type="synonym">Trypethelium virens</name>
    <dbReference type="NCBI Taxonomy" id="1048519"/>
    <lineage>
        <taxon>Eukaryota</taxon>
        <taxon>Fungi</taxon>
        <taxon>Dikarya</taxon>
        <taxon>Ascomycota</taxon>
        <taxon>Pezizomycotina</taxon>
        <taxon>Dothideomycetes</taxon>
        <taxon>Dothideomycetes incertae sedis</taxon>
        <taxon>Trypetheliales</taxon>
        <taxon>Trypetheliaceae</taxon>
        <taxon>Viridothelium</taxon>
    </lineage>
</organism>
<dbReference type="PANTHER" id="PTHR33606">
    <property type="entry name" value="PROTEIN YCII"/>
    <property type="match status" value="1"/>
</dbReference>
<sequence length="112" mass="13008">MATSSNTKYEWIVILPDEDGALDRRMKVRPDHFNNIQPRVEEGFWLMGGGFLEDVPKEGQPLKLKGSVMLAWAESRDQVMKAIEEDVYFKNDVWDKSKIQIYPFKSAFRKPA</sequence>
<evidence type="ECO:0000313" key="1">
    <source>
        <dbReference type="EMBL" id="KAF2235128.1"/>
    </source>
</evidence>
<keyword evidence="2" id="KW-1185">Reference proteome</keyword>
<proteinExistence type="predicted"/>
<dbReference type="EMBL" id="ML991793">
    <property type="protein sequence ID" value="KAF2235128.1"/>
    <property type="molecule type" value="Genomic_DNA"/>
</dbReference>
<dbReference type="InterPro" id="IPR051807">
    <property type="entry name" value="Sec-metab_biosynth-assoc"/>
</dbReference>
<dbReference type="PANTHER" id="PTHR33606:SF3">
    <property type="entry name" value="PROTEIN YCII"/>
    <property type="match status" value="1"/>
</dbReference>
<protein>
    <recommendedName>
        <fullName evidence="3">YCII-related domain-containing protein</fullName>
    </recommendedName>
</protein>
<evidence type="ECO:0000313" key="2">
    <source>
        <dbReference type="Proteomes" id="UP000800092"/>
    </source>
</evidence>
<dbReference type="Proteomes" id="UP000800092">
    <property type="component" value="Unassembled WGS sequence"/>
</dbReference>
<dbReference type="SUPFAM" id="SSF54909">
    <property type="entry name" value="Dimeric alpha+beta barrel"/>
    <property type="match status" value="1"/>
</dbReference>
<evidence type="ECO:0008006" key="3">
    <source>
        <dbReference type="Google" id="ProtNLM"/>
    </source>
</evidence>
<dbReference type="InterPro" id="IPR011008">
    <property type="entry name" value="Dimeric_a/b-barrel"/>
</dbReference>
<reference evidence="1" key="1">
    <citation type="journal article" date="2020" name="Stud. Mycol.">
        <title>101 Dothideomycetes genomes: a test case for predicting lifestyles and emergence of pathogens.</title>
        <authorList>
            <person name="Haridas S."/>
            <person name="Albert R."/>
            <person name="Binder M."/>
            <person name="Bloem J."/>
            <person name="Labutti K."/>
            <person name="Salamov A."/>
            <person name="Andreopoulos B."/>
            <person name="Baker S."/>
            <person name="Barry K."/>
            <person name="Bills G."/>
            <person name="Bluhm B."/>
            <person name="Cannon C."/>
            <person name="Castanera R."/>
            <person name="Culley D."/>
            <person name="Daum C."/>
            <person name="Ezra D."/>
            <person name="Gonzalez J."/>
            <person name="Henrissat B."/>
            <person name="Kuo A."/>
            <person name="Liang C."/>
            <person name="Lipzen A."/>
            <person name="Lutzoni F."/>
            <person name="Magnuson J."/>
            <person name="Mondo S."/>
            <person name="Nolan M."/>
            <person name="Ohm R."/>
            <person name="Pangilinan J."/>
            <person name="Park H.-J."/>
            <person name="Ramirez L."/>
            <person name="Alfaro M."/>
            <person name="Sun H."/>
            <person name="Tritt A."/>
            <person name="Yoshinaga Y."/>
            <person name="Zwiers L.-H."/>
            <person name="Turgeon B."/>
            <person name="Goodwin S."/>
            <person name="Spatafora J."/>
            <person name="Crous P."/>
            <person name="Grigoriev I."/>
        </authorList>
    </citation>
    <scope>NUCLEOTIDE SEQUENCE</scope>
    <source>
        <strain evidence="1">Tuck. ex Michener</strain>
    </source>
</reference>
<accession>A0A6A6HBE3</accession>
<name>A0A6A6HBE3_VIRVR</name>
<dbReference type="Gene3D" id="3.30.70.1060">
    <property type="entry name" value="Dimeric alpha+beta barrel"/>
    <property type="match status" value="1"/>
</dbReference>
<dbReference type="OrthoDB" id="5519740at2759"/>
<gene>
    <name evidence="1" type="ORF">EV356DRAFT_500711</name>
</gene>
<dbReference type="AlphaFoldDB" id="A0A6A6HBE3"/>